<reference evidence="2" key="1">
    <citation type="submission" date="2014-11" db="EMBL/GenBank/DDBJ databases">
        <authorList>
            <person name="Otto D Thomas"/>
            <person name="Naeem Raeece"/>
        </authorList>
    </citation>
    <scope>NUCLEOTIDE SEQUENCE</scope>
</reference>
<feature type="chain" id="PRO_5005191777" description="SRCR domain-containing protein" evidence="1">
    <location>
        <begin position="22"/>
        <end position="545"/>
    </location>
</feature>
<name>A0A0G4HU09_9ALVE</name>
<accession>A0A0G4HU09</accession>
<dbReference type="EMBL" id="CDMZ01003849">
    <property type="protein sequence ID" value="CEM47811.1"/>
    <property type="molecule type" value="Genomic_DNA"/>
</dbReference>
<proteinExistence type="predicted"/>
<evidence type="ECO:0000256" key="1">
    <source>
        <dbReference type="SAM" id="SignalP"/>
    </source>
</evidence>
<organism evidence="2">
    <name type="scientific">Chromera velia CCMP2878</name>
    <dbReference type="NCBI Taxonomy" id="1169474"/>
    <lineage>
        <taxon>Eukaryota</taxon>
        <taxon>Sar</taxon>
        <taxon>Alveolata</taxon>
        <taxon>Colpodellida</taxon>
        <taxon>Chromeraceae</taxon>
        <taxon>Chromera</taxon>
    </lineage>
</organism>
<gene>
    <name evidence="2" type="ORF">Cvel_31565</name>
</gene>
<feature type="signal peptide" evidence="1">
    <location>
        <begin position="1"/>
        <end position="21"/>
    </location>
</feature>
<dbReference type="AlphaFoldDB" id="A0A0G4HU09"/>
<protein>
    <recommendedName>
        <fullName evidence="3">SRCR domain-containing protein</fullName>
    </recommendedName>
</protein>
<feature type="non-terminal residue" evidence="2">
    <location>
        <position position="545"/>
    </location>
</feature>
<sequence>MAVICNRGLLLSVLVLALADAAFSPTGGKTLAGLTKDLKELDFFDALAGKGEKGKGKKGSVCGDGVTDLATEECDEGKENGEWPASFCLPNCTFVPEVRCGDFDDGNEIQTAADLEAAQICRTLENIRFDLNEPLDVVMPNLTFITGDDGIRTTFNNMMNSLSMPNLLYVEDISLAGMENFRFLSSPCLIGLTDDLDLFNLPNLTGFNLDALEFIGDDETRFTRLPLLTKLSLPSLFFLGDTIEVDEMTSLEEIDLPKLYAVNRAFDISNVPALKVVRMPSLALSGQTSGWDVEGPVPSPSGFTFELCSLPAFEVRYFFNGRICTDGSTTKCTAVGAGSTECASGSKKEKKGGGALAGLFDFSGDTKVLPDGGKIWGKEPNHVLGLSDDKFDGLFGSGAGKQKRGANAEADGCLPVFPADLPEKKQAPVCGNGLVELGEECDGDAAVCDNESCTLKDSPEVVCELDGGTVINSLADFDALRGCAVIILSFSFDPPVAPVLVIGNSMEIPTNFSLPLLQAFYGTLEISNDPGNVVEVLSFPSAWKV</sequence>
<evidence type="ECO:0000313" key="2">
    <source>
        <dbReference type="EMBL" id="CEM47811.1"/>
    </source>
</evidence>
<keyword evidence="1" id="KW-0732">Signal</keyword>
<evidence type="ECO:0008006" key="3">
    <source>
        <dbReference type="Google" id="ProtNLM"/>
    </source>
</evidence>